<name>A0A5A7SH28_9NOCA</name>
<reference evidence="1 2" key="1">
    <citation type="submission" date="2019-07" db="EMBL/GenBank/DDBJ databases">
        <title>Rhodococcus cavernicolus sp. nov., isolated from a cave.</title>
        <authorList>
            <person name="Lee S.D."/>
        </authorList>
    </citation>
    <scope>NUCLEOTIDE SEQUENCE [LARGE SCALE GENOMIC DNA]</scope>
    <source>
        <strain evidence="1 2">C1-24</strain>
    </source>
</reference>
<proteinExistence type="predicted"/>
<dbReference type="OrthoDB" id="5175138at2"/>
<gene>
    <name evidence="1" type="ORF">FOY51_04110</name>
</gene>
<accession>A0A5A7SH28</accession>
<evidence type="ECO:0000313" key="1">
    <source>
        <dbReference type="EMBL" id="KAA0023795.1"/>
    </source>
</evidence>
<dbReference type="Proteomes" id="UP000322244">
    <property type="component" value="Unassembled WGS sequence"/>
</dbReference>
<comment type="caution">
    <text evidence="1">The sequence shown here is derived from an EMBL/GenBank/DDBJ whole genome shotgun (WGS) entry which is preliminary data.</text>
</comment>
<dbReference type="RefSeq" id="WP_149428955.1">
    <property type="nucleotide sequence ID" value="NZ_VLNY01000002.1"/>
</dbReference>
<organism evidence="1 2">
    <name type="scientific">Antrihabitans cavernicola</name>
    <dbReference type="NCBI Taxonomy" id="2495913"/>
    <lineage>
        <taxon>Bacteria</taxon>
        <taxon>Bacillati</taxon>
        <taxon>Actinomycetota</taxon>
        <taxon>Actinomycetes</taxon>
        <taxon>Mycobacteriales</taxon>
        <taxon>Nocardiaceae</taxon>
        <taxon>Antrihabitans</taxon>
    </lineage>
</organism>
<dbReference type="EMBL" id="VLNY01000002">
    <property type="protein sequence ID" value="KAA0023795.1"/>
    <property type="molecule type" value="Genomic_DNA"/>
</dbReference>
<sequence>MIEERIPHGVVEVKGAWVSEDAVEKSELFHFLARSPIMSLTILNARFTVGTAGSDYHWREWGSSGGVIATEIPPAPYPSEKYQAKVIWWDRETYPYLASSFHAVSALHEIAELLGGVRILPERHASGQAS</sequence>
<protein>
    <submittedName>
        <fullName evidence="1">Uncharacterized protein</fullName>
    </submittedName>
</protein>
<keyword evidence="2" id="KW-1185">Reference proteome</keyword>
<evidence type="ECO:0000313" key="2">
    <source>
        <dbReference type="Proteomes" id="UP000322244"/>
    </source>
</evidence>
<dbReference type="AlphaFoldDB" id="A0A5A7SH28"/>